<feature type="region of interest" description="Disordered" evidence="1">
    <location>
        <begin position="1"/>
        <end position="22"/>
    </location>
</feature>
<dbReference type="EMBL" id="CP046052">
    <property type="protein sequence ID" value="QGM45417.1"/>
    <property type="molecule type" value="Genomic_DNA"/>
</dbReference>
<keyword evidence="3" id="KW-1185">Reference proteome</keyword>
<accession>A0A6B8KCK7</accession>
<name>A0A6B8KCK7_9HYPH</name>
<dbReference type="Proteomes" id="UP000309061">
    <property type="component" value="Chromosome"/>
</dbReference>
<evidence type="ECO:0000313" key="2">
    <source>
        <dbReference type="EMBL" id="QGM45417.1"/>
    </source>
</evidence>
<sequence>MRMANDISTPHSSRSRALPTREEAETLGLQALAFLVEENDRIERFLRLTGVDAGDLPALAPQPLFLLAVLDHLAGHEALLLEFARISNVAPELISHARRALGGGDPS</sequence>
<dbReference type="OrthoDB" id="7356934at2"/>
<gene>
    <name evidence="2" type="ORF">H2LOC_006735</name>
</gene>
<feature type="compositionally biased region" description="Polar residues" evidence="1">
    <location>
        <begin position="1"/>
        <end position="12"/>
    </location>
</feature>
<reference evidence="2 3" key="1">
    <citation type="submission" date="2019-11" db="EMBL/GenBank/DDBJ databases">
        <title>The genome sequence of Methylocystis heyeri.</title>
        <authorList>
            <person name="Oshkin I.Y."/>
            <person name="Miroshnikov K."/>
            <person name="Dedysh S.N."/>
        </authorList>
    </citation>
    <scope>NUCLEOTIDE SEQUENCE [LARGE SCALE GENOMIC DNA]</scope>
    <source>
        <strain evidence="2 3">H2</strain>
    </source>
</reference>
<protein>
    <submittedName>
        <fullName evidence="2">DUF3572 family protein</fullName>
    </submittedName>
</protein>
<dbReference type="RefSeq" id="WP_136495699.1">
    <property type="nucleotide sequence ID" value="NZ_CP046052.1"/>
</dbReference>
<evidence type="ECO:0000256" key="1">
    <source>
        <dbReference type="SAM" id="MobiDB-lite"/>
    </source>
</evidence>
<evidence type="ECO:0000313" key="3">
    <source>
        <dbReference type="Proteomes" id="UP000309061"/>
    </source>
</evidence>
<organism evidence="2 3">
    <name type="scientific">Methylocystis heyeri</name>
    <dbReference type="NCBI Taxonomy" id="391905"/>
    <lineage>
        <taxon>Bacteria</taxon>
        <taxon>Pseudomonadati</taxon>
        <taxon>Pseudomonadota</taxon>
        <taxon>Alphaproteobacteria</taxon>
        <taxon>Hyphomicrobiales</taxon>
        <taxon>Methylocystaceae</taxon>
        <taxon>Methylocystis</taxon>
    </lineage>
</organism>
<dbReference type="InterPro" id="IPR021955">
    <property type="entry name" value="DUF3572"/>
</dbReference>
<proteinExistence type="predicted"/>
<dbReference type="Pfam" id="PF12096">
    <property type="entry name" value="DUF3572"/>
    <property type="match status" value="1"/>
</dbReference>
<dbReference type="KEGG" id="mhey:H2LOC_006735"/>
<dbReference type="AlphaFoldDB" id="A0A6B8KCK7"/>